<dbReference type="STRING" id="694573.A0A194VE42"/>
<evidence type="ECO:0000256" key="3">
    <source>
        <dbReference type="ARBA" id="ARBA00022448"/>
    </source>
</evidence>
<evidence type="ECO:0000256" key="7">
    <source>
        <dbReference type="SAM" id="MobiDB-lite"/>
    </source>
</evidence>
<dbReference type="InterPro" id="IPR011701">
    <property type="entry name" value="MFS"/>
</dbReference>
<comment type="subcellular location">
    <subcellularLocation>
        <location evidence="1">Membrane</location>
        <topology evidence="1">Multi-pass membrane protein</topology>
    </subcellularLocation>
</comment>
<feature type="transmembrane region" description="Helical" evidence="8">
    <location>
        <begin position="231"/>
        <end position="251"/>
    </location>
</feature>
<evidence type="ECO:0000313" key="10">
    <source>
        <dbReference type="Proteomes" id="UP000078576"/>
    </source>
</evidence>
<feature type="transmembrane region" description="Helical" evidence="8">
    <location>
        <begin position="162"/>
        <end position="184"/>
    </location>
</feature>
<protein>
    <submittedName>
        <fullName evidence="9">Protein FMP42</fullName>
    </submittedName>
</protein>
<feature type="compositionally biased region" description="Basic and acidic residues" evidence="7">
    <location>
        <begin position="20"/>
        <end position="33"/>
    </location>
</feature>
<feature type="transmembrane region" description="Helical" evidence="8">
    <location>
        <begin position="500"/>
        <end position="521"/>
    </location>
</feature>
<reference evidence="10" key="1">
    <citation type="submission" date="2014-12" db="EMBL/GenBank/DDBJ databases">
        <title>Genome Sequence of Valsa Canker Pathogens Uncovers a Specific Adaption of Colonization on Woody Bark.</title>
        <authorList>
            <person name="Yin Z."/>
            <person name="Liu H."/>
            <person name="Gao X."/>
            <person name="Li Z."/>
            <person name="Song N."/>
            <person name="Ke X."/>
            <person name="Dai Q."/>
            <person name="Wu Y."/>
            <person name="Sun Y."/>
            <person name="Xu J.-R."/>
            <person name="Kang Z.K."/>
            <person name="Wang L."/>
            <person name="Huang L."/>
        </authorList>
    </citation>
    <scope>NUCLEOTIDE SEQUENCE [LARGE SCALE GENOMIC DNA]</scope>
    <source>
        <strain evidence="10">SXYL134</strain>
    </source>
</reference>
<dbReference type="Gene3D" id="1.20.1250.20">
    <property type="entry name" value="MFS general substrate transporter like domains"/>
    <property type="match status" value="1"/>
</dbReference>
<keyword evidence="3" id="KW-0813">Transport</keyword>
<keyword evidence="6 8" id="KW-0472">Membrane</keyword>
<name>A0A194VE42_CYTMA</name>
<feature type="transmembrane region" description="Helical" evidence="8">
    <location>
        <begin position="461"/>
        <end position="480"/>
    </location>
</feature>
<evidence type="ECO:0000256" key="6">
    <source>
        <dbReference type="ARBA" id="ARBA00023136"/>
    </source>
</evidence>
<evidence type="ECO:0000256" key="5">
    <source>
        <dbReference type="ARBA" id="ARBA00022989"/>
    </source>
</evidence>
<dbReference type="GO" id="GO:0022857">
    <property type="term" value="F:transmembrane transporter activity"/>
    <property type="evidence" value="ECO:0007669"/>
    <property type="project" value="InterPro"/>
</dbReference>
<gene>
    <name evidence="9" type="ORF">VP1G_09388</name>
</gene>
<keyword evidence="4 8" id="KW-0812">Transmembrane</keyword>
<evidence type="ECO:0000256" key="4">
    <source>
        <dbReference type="ARBA" id="ARBA00022692"/>
    </source>
</evidence>
<feature type="transmembrane region" description="Helical" evidence="8">
    <location>
        <begin position="433"/>
        <end position="449"/>
    </location>
</feature>
<proteinExistence type="inferred from homology"/>
<dbReference type="InterPro" id="IPR052599">
    <property type="entry name" value="SLC43A_AATransporter"/>
</dbReference>
<dbReference type="OrthoDB" id="330047at2759"/>
<keyword evidence="5 8" id="KW-1133">Transmembrane helix</keyword>
<comment type="similarity">
    <text evidence="2">Belongs to the SLC43A transporter (TC 2.A.1.44) family.</text>
</comment>
<feature type="transmembrane region" description="Helical" evidence="8">
    <location>
        <begin position="541"/>
        <end position="560"/>
    </location>
</feature>
<dbReference type="InterPro" id="IPR036259">
    <property type="entry name" value="MFS_trans_sf"/>
</dbReference>
<dbReference type="AlphaFoldDB" id="A0A194VE42"/>
<organism evidence="9 10">
    <name type="scientific">Cytospora mali</name>
    <name type="common">Apple Valsa canker fungus</name>
    <name type="synonym">Valsa mali</name>
    <dbReference type="NCBI Taxonomy" id="578113"/>
    <lineage>
        <taxon>Eukaryota</taxon>
        <taxon>Fungi</taxon>
        <taxon>Dikarya</taxon>
        <taxon>Ascomycota</taxon>
        <taxon>Pezizomycotina</taxon>
        <taxon>Sordariomycetes</taxon>
        <taxon>Sordariomycetidae</taxon>
        <taxon>Diaporthales</taxon>
        <taxon>Cytosporaceae</taxon>
        <taxon>Cytospora</taxon>
    </lineage>
</organism>
<feature type="transmembrane region" description="Helical" evidence="8">
    <location>
        <begin position="196"/>
        <end position="219"/>
    </location>
</feature>
<dbReference type="PANTHER" id="PTHR20772">
    <property type="entry name" value="PROTEIN FMP42"/>
    <property type="match status" value="1"/>
</dbReference>
<feature type="transmembrane region" description="Helical" evidence="8">
    <location>
        <begin position="384"/>
        <end position="403"/>
    </location>
</feature>
<feature type="transmembrane region" description="Helical" evidence="8">
    <location>
        <begin position="342"/>
        <end position="364"/>
    </location>
</feature>
<evidence type="ECO:0000313" key="9">
    <source>
        <dbReference type="EMBL" id="KUI62265.1"/>
    </source>
</evidence>
<feature type="transmembrane region" description="Helical" evidence="8">
    <location>
        <begin position="138"/>
        <end position="156"/>
    </location>
</feature>
<feature type="transmembrane region" description="Helical" evidence="8">
    <location>
        <begin position="111"/>
        <end position="131"/>
    </location>
</feature>
<dbReference type="Pfam" id="PF07690">
    <property type="entry name" value="MFS_1"/>
    <property type="match status" value="1"/>
</dbReference>
<sequence length="804" mass="87637">MSLHRVSSLESFTHLSGYGRSRDVSPTSRERRLSFNPLPESWDPPSGKPGYLESIGAFEVPRWKRISGIVFGYAALKPVLKKEGAYQDVCGAGPSAALDEVDTCVEIRLNLMFTVAAVSTNVAALPVGTILDHFGPRMCGIIGSVFLTAGALLMAFENRIPFDGLLFGYLFLALGGPFTYISSFQLSNAFPKHSGLILALLTGAFDASSALFLVYRIIFEKTAGAFGHHKFFLAYLVVPVIIILLQVFLLPKQSYKTVGEMIEEVDQPLPELERDDQVDEHTALLEQERREHRESIVADLEDLLGSAKADQQQQKEEKKNETSGVWGVMHNNTAWEQIRSPWFILICLFTVLQMTRINYFVATIRPQYEALLHSHERAVEVNNFFDLALPIGGILSIPFIGLLLDHFSTVTVLFWLVAVTTAIGILGITPEMWAAYANICLFVLYRPFYYTAVSDYSAKVFGFKTFGTVYGAIICLSGLFNFSQSGLDYLFHETFRGDPIPVNVILLSLGLLVGLAMLIYVGVQVRDLKRRMLEREAERAVGMLIIPLLVLLLDLGLHVVPDGPQVRRYRAHLHARRGVDEAQLLADVHLDLLEALRGVPVGLGRLEDLLEGGEEGVLAEVLAPGGVQRQGGVDLVGGVDGDAGLVRPGAGHVARGVAATAEEDHGDVLLLAELDALAVALHLQVELAEPVAGEGVGAALQGYGRRAELGYDLADDVPEELPVLVVRDAVLEGDVQGVVRAGVVLALGAVVGEATRPGEEAGRVVLVKRHCHDPVCRQEGLLDAVAVMYVNVDVENAWEAAQEL</sequence>
<dbReference type="GO" id="GO:0000329">
    <property type="term" value="C:fungal-type vacuole membrane"/>
    <property type="evidence" value="ECO:0007669"/>
    <property type="project" value="TreeGrafter"/>
</dbReference>
<keyword evidence="10" id="KW-1185">Reference proteome</keyword>
<evidence type="ECO:0000256" key="1">
    <source>
        <dbReference type="ARBA" id="ARBA00004141"/>
    </source>
</evidence>
<feature type="region of interest" description="Disordered" evidence="7">
    <location>
        <begin position="19"/>
        <end position="46"/>
    </location>
</feature>
<accession>A0A194VE42</accession>
<dbReference type="PANTHER" id="PTHR20772:SF2">
    <property type="entry name" value="PROTEIN FMP42"/>
    <property type="match status" value="1"/>
</dbReference>
<dbReference type="Proteomes" id="UP000078576">
    <property type="component" value="Unassembled WGS sequence"/>
</dbReference>
<dbReference type="SUPFAM" id="SSF103473">
    <property type="entry name" value="MFS general substrate transporter"/>
    <property type="match status" value="1"/>
</dbReference>
<evidence type="ECO:0000256" key="8">
    <source>
        <dbReference type="SAM" id="Phobius"/>
    </source>
</evidence>
<evidence type="ECO:0000256" key="2">
    <source>
        <dbReference type="ARBA" id="ARBA00006595"/>
    </source>
</evidence>
<dbReference type="EMBL" id="KN714805">
    <property type="protein sequence ID" value="KUI62265.1"/>
    <property type="molecule type" value="Genomic_DNA"/>
</dbReference>